<evidence type="ECO:0000256" key="1">
    <source>
        <dbReference type="ARBA" id="ARBA00000085"/>
    </source>
</evidence>
<evidence type="ECO:0000313" key="16">
    <source>
        <dbReference type="Proteomes" id="UP000628079"/>
    </source>
</evidence>
<evidence type="ECO:0000259" key="14">
    <source>
        <dbReference type="PROSITE" id="PS50109"/>
    </source>
</evidence>
<evidence type="ECO:0000256" key="11">
    <source>
        <dbReference type="ARBA" id="ARBA00023136"/>
    </source>
</evidence>
<dbReference type="InterPro" id="IPR036097">
    <property type="entry name" value="HisK_dim/P_sf"/>
</dbReference>
<dbReference type="GO" id="GO:0016036">
    <property type="term" value="P:cellular response to phosphate starvation"/>
    <property type="evidence" value="ECO:0007669"/>
    <property type="project" value="TreeGrafter"/>
</dbReference>
<comment type="catalytic activity">
    <reaction evidence="1">
        <text>ATP + protein L-histidine = ADP + protein N-phospho-L-histidine.</text>
        <dbReference type="EC" id="2.7.13.3"/>
    </reaction>
</comment>
<evidence type="ECO:0000313" key="15">
    <source>
        <dbReference type="EMBL" id="GGB81080.1"/>
    </source>
</evidence>
<protein>
    <recommendedName>
        <fullName evidence="12">Sensor-like histidine kinase SenX3</fullName>
        <ecNumber evidence="3">2.7.13.3</ecNumber>
    </recommendedName>
</protein>
<organism evidence="15 16">
    <name type="scientific">Knoellia flava</name>
    <dbReference type="NCBI Taxonomy" id="913969"/>
    <lineage>
        <taxon>Bacteria</taxon>
        <taxon>Bacillati</taxon>
        <taxon>Actinomycetota</taxon>
        <taxon>Actinomycetes</taxon>
        <taxon>Micrococcales</taxon>
        <taxon>Intrasporangiaceae</taxon>
        <taxon>Knoellia</taxon>
    </lineage>
</organism>
<dbReference type="InterPro" id="IPR003661">
    <property type="entry name" value="HisK_dim/P_dom"/>
</dbReference>
<evidence type="ECO:0000256" key="10">
    <source>
        <dbReference type="ARBA" id="ARBA00023012"/>
    </source>
</evidence>
<keyword evidence="8 15" id="KW-0418">Kinase</keyword>
<evidence type="ECO:0000256" key="12">
    <source>
        <dbReference type="ARBA" id="ARBA00039401"/>
    </source>
</evidence>
<dbReference type="InterPro" id="IPR050351">
    <property type="entry name" value="BphY/WalK/GraS-like"/>
</dbReference>
<dbReference type="AlphaFoldDB" id="A0A8H9FTT5"/>
<dbReference type="PRINTS" id="PR00344">
    <property type="entry name" value="BCTRLSENSOR"/>
</dbReference>
<dbReference type="EC" id="2.7.13.3" evidence="3"/>
<dbReference type="Gene3D" id="3.30.565.10">
    <property type="entry name" value="Histidine kinase-like ATPase, C-terminal domain"/>
    <property type="match status" value="1"/>
</dbReference>
<feature type="region of interest" description="Disordered" evidence="13">
    <location>
        <begin position="375"/>
        <end position="412"/>
    </location>
</feature>
<dbReference type="EMBL" id="BMEA01000002">
    <property type="protein sequence ID" value="GGB81080.1"/>
    <property type="molecule type" value="Genomic_DNA"/>
</dbReference>
<dbReference type="FunFam" id="3.30.565.10:FF:000006">
    <property type="entry name" value="Sensor histidine kinase WalK"/>
    <property type="match status" value="1"/>
</dbReference>
<dbReference type="SMART" id="SM00388">
    <property type="entry name" value="HisKA"/>
    <property type="match status" value="1"/>
</dbReference>
<evidence type="ECO:0000256" key="4">
    <source>
        <dbReference type="ARBA" id="ARBA00022475"/>
    </source>
</evidence>
<dbReference type="FunFam" id="1.10.287.130:FF:000008">
    <property type="entry name" value="Two-component sensor histidine kinase"/>
    <property type="match status" value="1"/>
</dbReference>
<sequence>MDATLAGIVGGALGLVIGAVAVAASRFSERTLTTIPPTPPPSLPSGVTDVLAVLRSIAIVLDASDAVVNSSASAVSYGLVRHGELVHAELRQLARQVRRDGEIREVDLELSRGFGTTTNALMKARVAPLGASHVLILAEDHTHARRVEEVRRDFVANVSHELKTPVGGIALLAEAVLDARDDPEAVSRFAARIQVESTRLTRLVKEIVDLSRLQVADTLHEPELVSIPAVVAEAVDRVRVAAESRQISLETVADERASVFGDAELLATAIANLVSNAVNYSEPGTRVAVAARRVGDTVEVTVSDQGQGIPASEQGRIFERFYRVDAARSRATGGTGLGLAIVKHVCATHGGDVSVWSEEGRGSTFTMRLPAAAVRTTADSDRPAVGTAPGTTPRTAGRAPTAPGTAQGDQHR</sequence>
<reference evidence="15" key="1">
    <citation type="journal article" date="2014" name="Int. J. Syst. Evol. Microbiol.">
        <title>Complete genome sequence of Corynebacterium casei LMG S-19264T (=DSM 44701T), isolated from a smear-ripened cheese.</title>
        <authorList>
            <consortium name="US DOE Joint Genome Institute (JGI-PGF)"/>
            <person name="Walter F."/>
            <person name="Albersmeier A."/>
            <person name="Kalinowski J."/>
            <person name="Ruckert C."/>
        </authorList>
    </citation>
    <scope>NUCLEOTIDE SEQUENCE</scope>
    <source>
        <strain evidence="15">CGMCC 1.10749</strain>
    </source>
</reference>
<evidence type="ECO:0000256" key="3">
    <source>
        <dbReference type="ARBA" id="ARBA00012438"/>
    </source>
</evidence>
<dbReference type="CDD" id="cd00082">
    <property type="entry name" value="HisKA"/>
    <property type="match status" value="1"/>
</dbReference>
<name>A0A8H9FTT5_9MICO</name>
<dbReference type="GO" id="GO:0000155">
    <property type="term" value="F:phosphorelay sensor kinase activity"/>
    <property type="evidence" value="ECO:0007669"/>
    <property type="project" value="InterPro"/>
</dbReference>
<keyword evidence="7" id="KW-0547">Nucleotide-binding</keyword>
<keyword evidence="10" id="KW-0902">Two-component regulatory system</keyword>
<evidence type="ECO:0000256" key="6">
    <source>
        <dbReference type="ARBA" id="ARBA00022679"/>
    </source>
</evidence>
<evidence type="ECO:0000256" key="13">
    <source>
        <dbReference type="SAM" id="MobiDB-lite"/>
    </source>
</evidence>
<evidence type="ECO:0000256" key="2">
    <source>
        <dbReference type="ARBA" id="ARBA00004236"/>
    </source>
</evidence>
<comment type="caution">
    <text evidence="15">The sequence shown here is derived from an EMBL/GenBank/DDBJ whole genome shotgun (WGS) entry which is preliminary data.</text>
</comment>
<reference evidence="15" key="2">
    <citation type="submission" date="2020-09" db="EMBL/GenBank/DDBJ databases">
        <authorList>
            <person name="Sun Q."/>
            <person name="Zhou Y."/>
        </authorList>
    </citation>
    <scope>NUCLEOTIDE SEQUENCE</scope>
    <source>
        <strain evidence="15">CGMCC 1.10749</strain>
    </source>
</reference>
<evidence type="ECO:0000256" key="7">
    <source>
        <dbReference type="ARBA" id="ARBA00022741"/>
    </source>
</evidence>
<dbReference type="InterPro" id="IPR036890">
    <property type="entry name" value="HATPase_C_sf"/>
</dbReference>
<feature type="domain" description="Histidine kinase" evidence="14">
    <location>
        <begin position="157"/>
        <end position="373"/>
    </location>
</feature>
<dbReference type="Proteomes" id="UP000628079">
    <property type="component" value="Unassembled WGS sequence"/>
</dbReference>
<feature type="compositionally biased region" description="Low complexity" evidence="13">
    <location>
        <begin position="383"/>
        <end position="406"/>
    </location>
</feature>
<accession>A0A8H9FTT5</accession>
<keyword evidence="4" id="KW-1003">Cell membrane</keyword>
<evidence type="ECO:0000256" key="9">
    <source>
        <dbReference type="ARBA" id="ARBA00022840"/>
    </source>
</evidence>
<dbReference type="PROSITE" id="PS50109">
    <property type="entry name" value="HIS_KIN"/>
    <property type="match status" value="1"/>
</dbReference>
<dbReference type="GO" id="GO:0005524">
    <property type="term" value="F:ATP binding"/>
    <property type="evidence" value="ECO:0007669"/>
    <property type="project" value="UniProtKB-KW"/>
</dbReference>
<keyword evidence="11" id="KW-0472">Membrane</keyword>
<dbReference type="InterPro" id="IPR003594">
    <property type="entry name" value="HATPase_dom"/>
</dbReference>
<dbReference type="Pfam" id="PF00512">
    <property type="entry name" value="HisKA"/>
    <property type="match status" value="1"/>
</dbReference>
<proteinExistence type="predicted"/>
<gene>
    <name evidence="15" type="ORF">GCM10011314_20870</name>
</gene>
<keyword evidence="5" id="KW-0597">Phosphoprotein</keyword>
<keyword evidence="6" id="KW-0808">Transferase</keyword>
<dbReference type="CDD" id="cd00075">
    <property type="entry name" value="HATPase"/>
    <property type="match status" value="1"/>
</dbReference>
<comment type="subcellular location">
    <subcellularLocation>
        <location evidence="2">Cell membrane</location>
    </subcellularLocation>
</comment>
<dbReference type="SMART" id="SM00387">
    <property type="entry name" value="HATPase_c"/>
    <property type="match status" value="1"/>
</dbReference>
<dbReference type="SUPFAM" id="SSF47384">
    <property type="entry name" value="Homodimeric domain of signal transducing histidine kinase"/>
    <property type="match status" value="1"/>
</dbReference>
<dbReference type="GO" id="GO:0004721">
    <property type="term" value="F:phosphoprotein phosphatase activity"/>
    <property type="evidence" value="ECO:0007669"/>
    <property type="project" value="TreeGrafter"/>
</dbReference>
<dbReference type="InterPro" id="IPR005467">
    <property type="entry name" value="His_kinase_dom"/>
</dbReference>
<evidence type="ECO:0000256" key="8">
    <source>
        <dbReference type="ARBA" id="ARBA00022777"/>
    </source>
</evidence>
<evidence type="ECO:0000256" key="5">
    <source>
        <dbReference type="ARBA" id="ARBA00022553"/>
    </source>
</evidence>
<keyword evidence="9" id="KW-0067">ATP-binding</keyword>
<dbReference type="InterPro" id="IPR004358">
    <property type="entry name" value="Sig_transdc_His_kin-like_C"/>
</dbReference>
<dbReference type="Pfam" id="PF02518">
    <property type="entry name" value="HATPase_c"/>
    <property type="match status" value="1"/>
</dbReference>
<dbReference type="PANTHER" id="PTHR45453">
    <property type="entry name" value="PHOSPHATE REGULON SENSOR PROTEIN PHOR"/>
    <property type="match status" value="1"/>
</dbReference>
<dbReference type="RefSeq" id="WP_052116762.1">
    <property type="nucleotide sequence ID" value="NZ_BMEA01000002.1"/>
</dbReference>
<dbReference type="Gene3D" id="1.10.287.130">
    <property type="match status" value="1"/>
</dbReference>
<dbReference type="PANTHER" id="PTHR45453:SF1">
    <property type="entry name" value="PHOSPHATE REGULON SENSOR PROTEIN PHOR"/>
    <property type="match status" value="1"/>
</dbReference>
<dbReference type="GO" id="GO:0005886">
    <property type="term" value="C:plasma membrane"/>
    <property type="evidence" value="ECO:0007669"/>
    <property type="project" value="UniProtKB-SubCell"/>
</dbReference>
<dbReference type="SUPFAM" id="SSF55874">
    <property type="entry name" value="ATPase domain of HSP90 chaperone/DNA topoisomerase II/histidine kinase"/>
    <property type="match status" value="1"/>
</dbReference>